<feature type="compositionally biased region" description="Basic residues" evidence="1">
    <location>
        <begin position="256"/>
        <end position="269"/>
    </location>
</feature>
<evidence type="ECO:0000313" key="3">
    <source>
        <dbReference type="Proteomes" id="UP000070168"/>
    </source>
</evidence>
<name>A0A135LLP2_PENPA</name>
<dbReference type="OMA" id="FWRIWGA"/>
<sequence>MEPKLPQGLVAMSSVYPSGIFEQGKLSNGDYKNLWQAYSTSHLASKDETERRLEHLFWRIWGAEQLSSAINSHTLDRLILRIKAPAILPVGQRVTVSPLPRNGDKEEKVNKSLFYAAPFHPHIDDWCKFMNKNHPGCAAGACSPHSILKKSHPSEVETHTTTRLLLDTPLGTKITLDPSISPTDMATKPTPSPNPDKSGQRRKKTSADSDSTPMPGKASNQGVKKTSIAAEPTIIPDNMGQQAPKKTYLTATRNGRGPRRRPVFNRRKSSQTSLSKTPPPMRRRSEPSTKADGADIHYEDSYVELGLLQHLSFRDEEDEIARDLGREIAPEPKPVKPSGPLFDDEFLDEPSTMEAAKAAPKTASVPFPRASSLRRPMLSPEDFCKITPSFGVIESHLDMPGGPEFAASEDVEGDWTDIDAIDSTLPVSQPFKNLVSHYETVDQDPPDVQPIAPVVKKASLLSSAMKRVKL</sequence>
<keyword evidence="3" id="KW-1185">Reference proteome</keyword>
<reference evidence="2 3" key="1">
    <citation type="journal article" date="2016" name="BMC Genomics">
        <title>Genome sequencing and secondary metabolism of the postharvest pathogen Penicillium griseofulvum.</title>
        <authorList>
            <person name="Banani H."/>
            <person name="Marcet-Houben M."/>
            <person name="Ballester A.R."/>
            <person name="Abbruscato P."/>
            <person name="Gonzalez-Candelas L."/>
            <person name="Gabaldon T."/>
            <person name="Spadaro D."/>
        </authorList>
    </citation>
    <scope>NUCLEOTIDE SEQUENCE [LARGE SCALE GENOMIC DNA]</scope>
    <source>
        <strain evidence="2 3">PG3</strain>
    </source>
</reference>
<gene>
    <name evidence="2" type="ORF">PGRI_058500</name>
</gene>
<feature type="region of interest" description="Disordered" evidence="1">
    <location>
        <begin position="169"/>
        <end position="294"/>
    </location>
</feature>
<evidence type="ECO:0000256" key="1">
    <source>
        <dbReference type="SAM" id="MobiDB-lite"/>
    </source>
</evidence>
<dbReference type="OrthoDB" id="5424234at2759"/>
<evidence type="ECO:0008006" key="4">
    <source>
        <dbReference type="Google" id="ProtNLM"/>
    </source>
</evidence>
<dbReference type="STRING" id="5078.A0A135LLP2"/>
<proteinExistence type="predicted"/>
<accession>A0A135LLP2</accession>
<dbReference type="EMBL" id="LHQR01000048">
    <property type="protein sequence ID" value="KXG49882.1"/>
    <property type="molecule type" value="Genomic_DNA"/>
</dbReference>
<protein>
    <recommendedName>
        <fullName evidence="4">Nitrogen regulatory protein areA GATA-like domain-containing protein</fullName>
    </recommendedName>
</protein>
<feature type="compositionally biased region" description="Basic and acidic residues" evidence="1">
    <location>
        <begin position="283"/>
        <end position="294"/>
    </location>
</feature>
<dbReference type="AlphaFoldDB" id="A0A135LLP2"/>
<evidence type="ECO:0000313" key="2">
    <source>
        <dbReference type="EMBL" id="KXG49882.1"/>
    </source>
</evidence>
<dbReference type="GeneID" id="63708863"/>
<feature type="compositionally biased region" description="Polar residues" evidence="1">
    <location>
        <begin position="208"/>
        <end position="224"/>
    </location>
</feature>
<organism evidence="2 3">
    <name type="scientific">Penicillium patulum</name>
    <name type="common">Penicillium griseofulvum</name>
    <dbReference type="NCBI Taxonomy" id="5078"/>
    <lineage>
        <taxon>Eukaryota</taxon>
        <taxon>Fungi</taxon>
        <taxon>Dikarya</taxon>
        <taxon>Ascomycota</taxon>
        <taxon>Pezizomycotina</taxon>
        <taxon>Eurotiomycetes</taxon>
        <taxon>Eurotiomycetidae</taxon>
        <taxon>Eurotiales</taxon>
        <taxon>Aspergillaceae</taxon>
        <taxon>Penicillium</taxon>
    </lineage>
</organism>
<dbReference type="Proteomes" id="UP000070168">
    <property type="component" value="Unassembled WGS sequence"/>
</dbReference>
<comment type="caution">
    <text evidence="2">The sequence shown here is derived from an EMBL/GenBank/DDBJ whole genome shotgun (WGS) entry which is preliminary data.</text>
</comment>
<dbReference type="RefSeq" id="XP_040648418.1">
    <property type="nucleotide sequence ID" value="XM_040793563.1"/>
</dbReference>